<dbReference type="InterPro" id="IPR021247">
    <property type="entry name" value="DUF2785"/>
</dbReference>
<accession>A0ABS6EDW6</accession>
<protein>
    <submittedName>
        <fullName evidence="1">DUF2785 domain-containing protein</fullName>
    </submittedName>
</protein>
<dbReference type="Proteomes" id="UP000726170">
    <property type="component" value="Unassembled WGS sequence"/>
</dbReference>
<dbReference type="EMBL" id="JAHLQF010000001">
    <property type="protein sequence ID" value="MBU5482695.1"/>
    <property type="molecule type" value="Genomic_DNA"/>
</dbReference>
<sequence length="277" mass="32565">MSMNKKHLVEKLRKIKDEGYKLDKEDNAFQLALEMLNYVGDNDSELRDELIYSIMSNWVVNDIFNAEELYKILTISLDERHLFYNIGSIDDSVFTRSFSMLIVAVVLYAHRKNGFLTKEDLDGVKDKLIYYMKEEKDLRGYIDGKGWAHSVAHGADALDEMVQCTEIGREGLIEILNIIHEKVVVNYYVYINDKDERMITAVMNALERKILTDCEIISWIKGFRRDIKLRKYPDEDYNIYMNTKNFLRGLYFRILKENQISKYLNAIEKTLEGISTF</sequence>
<dbReference type="Pfam" id="PF10978">
    <property type="entry name" value="DUF2785"/>
    <property type="match status" value="1"/>
</dbReference>
<comment type="caution">
    <text evidence="1">The sequence shown here is derived from an EMBL/GenBank/DDBJ whole genome shotgun (WGS) entry which is preliminary data.</text>
</comment>
<dbReference type="RefSeq" id="WP_216437121.1">
    <property type="nucleotide sequence ID" value="NZ_JAHLQF010000001.1"/>
</dbReference>
<evidence type="ECO:0000313" key="2">
    <source>
        <dbReference type="Proteomes" id="UP000726170"/>
    </source>
</evidence>
<keyword evidence="2" id="KW-1185">Reference proteome</keyword>
<reference evidence="1 2" key="1">
    <citation type="submission" date="2021-06" db="EMBL/GenBank/DDBJ databases">
        <authorList>
            <person name="Sun Q."/>
            <person name="Li D."/>
        </authorList>
    </citation>
    <scope>NUCLEOTIDE SEQUENCE [LARGE SCALE GENOMIC DNA]</scope>
    <source>
        <strain evidence="1 2">MSJ-11</strain>
    </source>
</reference>
<proteinExistence type="predicted"/>
<organism evidence="1 2">
    <name type="scientific">Clostridium mobile</name>
    <dbReference type="NCBI Taxonomy" id="2841512"/>
    <lineage>
        <taxon>Bacteria</taxon>
        <taxon>Bacillati</taxon>
        <taxon>Bacillota</taxon>
        <taxon>Clostridia</taxon>
        <taxon>Eubacteriales</taxon>
        <taxon>Clostridiaceae</taxon>
        <taxon>Clostridium</taxon>
    </lineage>
</organism>
<evidence type="ECO:0000313" key="1">
    <source>
        <dbReference type="EMBL" id="MBU5482695.1"/>
    </source>
</evidence>
<gene>
    <name evidence="1" type="ORF">KQI86_00065</name>
</gene>
<name>A0ABS6EDW6_9CLOT</name>